<evidence type="ECO:0000313" key="1">
    <source>
        <dbReference type="EMBL" id="GHC48491.1"/>
    </source>
</evidence>
<evidence type="ECO:0000313" key="2">
    <source>
        <dbReference type="Proteomes" id="UP000638981"/>
    </source>
</evidence>
<comment type="caution">
    <text evidence="1">The sequence shown here is derived from an EMBL/GenBank/DDBJ whole genome shotgun (WGS) entry which is preliminary data.</text>
</comment>
<reference evidence="1" key="1">
    <citation type="journal article" date="2014" name="Int. J. Syst. Evol. Microbiol.">
        <title>Complete genome sequence of Corynebacterium casei LMG S-19264T (=DSM 44701T), isolated from a smear-ripened cheese.</title>
        <authorList>
            <consortium name="US DOE Joint Genome Institute (JGI-PGF)"/>
            <person name="Walter F."/>
            <person name="Albersmeier A."/>
            <person name="Kalinowski J."/>
            <person name="Ruckert C."/>
        </authorList>
    </citation>
    <scope>NUCLEOTIDE SEQUENCE</scope>
    <source>
        <strain evidence="1">KCTC 23310</strain>
    </source>
</reference>
<keyword evidence="2" id="KW-1185">Reference proteome</keyword>
<name>A0A918THC6_9RHOB</name>
<gene>
    <name evidence="1" type="ORF">GCM10007315_08130</name>
</gene>
<sequence>MKTDLPDVLVLGDSHSIALADGCRALGMRVESLYLSGNLWHAGRVALHAQHGFWVQGMPAAQKQILALRERLGGRSLLSRDVPVLASFGFHLGRVVPLFSLHGHMAEPKDFEANSNALYASQSLVDGYVTAFRGQHLRVARRMGRLAPTTFVLPPHYSTWGNLRHFALRIAARLQAQGLRVYDPALAFDPSGAPLEQKWLTSAGNHGNAEYGQAVVGHMLDKGLINRRP</sequence>
<dbReference type="RefSeq" id="WP_189410343.1">
    <property type="nucleotide sequence ID" value="NZ_BMYJ01000002.1"/>
</dbReference>
<dbReference type="EMBL" id="BMYJ01000002">
    <property type="protein sequence ID" value="GHC48491.1"/>
    <property type="molecule type" value="Genomic_DNA"/>
</dbReference>
<protein>
    <submittedName>
        <fullName evidence="1">Uncharacterized protein</fullName>
    </submittedName>
</protein>
<dbReference type="AlphaFoldDB" id="A0A918THC6"/>
<organism evidence="1 2">
    <name type="scientific">Neogemmobacter tilapiae</name>
    <dbReference type="NCBI Taxonomy" id="875041"/>
    <lineage>
        <taxon>Bacteria</taxon>
        <taxon>Pseudomonadati</taxon>
        <taxon>Pseudomonadota</taxon>
        <taxon>Alphaproteobacteria</taxon>
        <taxon>Rhodobacterales</taxon>
        <taxon>Paracoccaceae</taxon>
        <taxon>Neogemmobacter</taxon>
    </lineage>
</organism>
<dbReference type="Proteomes" id="UP000638981">
    <property type="component" value="Unassembled WGS sequence"/>
</dbReference>
<reference evidence="1" key="2">
    <citation type="submission" date="2020-09" db="EMBL/GenBank/DDBJ databases">
        <authorList>
            <person name="Sun Q."/>
            <person name="Kim S."/>
        </authorList>
    </citation>
    <scope>NUCLEOTIDE SEQUENCE</scope>
    <source>
        <strain evidence="1">KCTC 23310</strain>
    </source>
</reference>
<proteinExistence type="predicted"/>
<accession>A0A918THC6</accession>